<feature type="domain" description="EGF-like" evidence="7">
    <location>
        <begin position="308"/>
        <end position="343"/>
    </location>
</feature>
<evidence type="ECO:0000256" key="2">
    <source>
        <dbReference type="ARBA" id="ARBA00022729"/>
    </source>
</evidence>
<dbReference type="PROSITE" id="PS01186">
    <property type="entry name" value="EGF_2"/>
    <property type="match status" value="1"/>
</dbReference>
<feature type="region of interest" description="Disordered" evidence="6">
    <location>
        <begin position="546"/>
        <end position="569"/>
    </location>
</feature>
<dbReference type="SMART" id="SM00181">
    <property type="entry name" value="EGF"/>
    <property type="match status" value="6"/>
</dbReference>
<dbReference type="FunFam" id="2.170.300.10:FF:000041">
    <property type="entry name" value="Tyrosine protein kinase receptor tie-1, putative"/>
    <property type="match status" value="1"/>
</dbReference>
<dbReference type="Ensembl" id="ENSORLT00000010117.2">
    <property type="protein sequence ID" value="ENSORLP00000010116.2"/>
    <property type="gene ID" value="ENSORLG00000008065.2"/>
</dbReference>
<dbReference type="Proteomes" id="UP000001038">
    <property type="component" value="Chromosome 13"/>
</dbReference>
<dbReference type="CDD" id="cd00055">
    <property type="entry name" value="EGF_Lam"/>
    <property type="match status" value="2"/>
</dbReference>
<evidence type="ECO:0000256" key="5">
    <source>
        <dbReference type="PROSITE-ProRule" id="PRU00076"/>
    </source>
</evidence>
<feature type="compositionally biased region" description="Polar residues" evidence="6">
    <location>
        <begin position="654"/>
        <end position="664"/>
    </location>
</feature>
<proteinExistence type="predicted"/>
<accession>H2LVI4</accession>
<feature type="compositionally biased region" description="Polar residues" evidence="6">
    <location>
        <begin position="599"/>
        <end position="608"/>
    </location>
</feature>
<keyword evidence="2" id="KW-0732">Signal</keyword>
<name>H2LVI4_ORYLA</name>
<dbReference type="AlphaFoldDB" id="H2LVI4"/>
<keyword evidence="4 5" id="KW-1015">Disulfide bond</keyword>
<dbReference type="HOGENOM" id="CLU_017821_2_0_1"/>
<evidence type="ECO:0000313" key="8">
    <source>
        <dbReference type="Ensembl" id="ENSORLP00000010116.2"/>
    </source>
</evidence>
<evidence type="ECO:0000256" key="1">
    <source>
        <dbReference type="ARBA" id="ARBA00022536"/>
    </source>
</evidence>
<dbReference type="PANTHER" id="PTHR24043">
    <property type="entry name" value="SCAVENGER RECEPTOR CLASS F"/>
    <property type="match status" value="1"/>
</dbReference>
<evidence type="ECO:0000256" key="3">
    <source>
        <dbReference type="ARBA" id="ARBA00022737"/>
    </source>
</evidence>
<dbReference type="PROSITE" id="PS00022">
    <property type="entry name" value="EGF_1"/>
    <property type="match status" value="2"/>
</dbReference>
<keyword evidence="9" id="KW-1185">Reference proteome</keyword>
<sequence length="697" mass="74887">CCTGWRQQGKECTIVCEGEQACLKNEICLFPGVCRCPAGFYGAQCKTCPGEFWSSDCRQVCQCFPNGRCHPNTGVCICNPTRWGPLCQNVCKCTRNGYCHPVDGNCTCDAGWWTSTCFKPCQCTADGSEGLSCDQLTGQCHCRSGFWGMKCPFRCNCNQSPCDQWTGECKCEAGSWGPSCDRKCNCDLTHSRCDPSTGQCLCHPGYQGLSCNQPCGPGRYGSGCKMCGYCQDKKPCSAMDGTCIACEPGWNGTRCDHPCPPGFHGYGCQERCPRCRNNEPCDKRTGNCGKCDPGWTGACDRICPDKTYGDSCSFLCGLCVHGTCHHVTGRCVCQPGFQGESCSPLKFGLNCSSVCECEEGVHCHPITGACPNSRSAVLAGVLVPLLLLLLAVLCCCLCCGGGPAVGKDVVRMKYHVYSVLANIGAALPCASNWSSGLPRVTSHHDPELTFNHSFIEPPSSNWMTEGSSFESDEEEGEALYCVPPREMSNTAAQKESQLTTSAVEDASSQKVTTVYVTLGKAGKILSKTESGSEGRVQAMLRRLGSIQRHREQESGKPKSKVVEGITKPPRRKLGARVTLWEQRGPPAGGVGIVQEARGMQSSSDSADTPGTDHSPPAGGETPPSVLKVVAEVAQADSRSDPRTEEDLEWGGEASGTQTESSYQTVGPAGNPTEITNMKGAVFHVDYEPCYENIFMKQ</sequence>
<dbReference type="InterPro" id="IPR042635">
    <property type="entry name" value="MEGF10/SREC1/2-like"/>
</dbReference>
<dbReference type="PANTHER" id="PTHR24043:SF0">
    <property type="entry name" value="SCAVENGER RECEPTOR CLASS F MEMBER 1"/>
    <property type="match status" value="1"/>
</dbReference>
<dbReference type="GO" id="GO:0005044">
    <property type="term" value="F:scavenger receptor activity"/>
    <property type="evidence" value="ECO:0007669"/>
    <property type="project" value="InterPro"/>
</dbReference>
<dbReference type="InterPro" id="IPR002049">
    <property type="entry name" value="LE_dom"/>
</dbReference>
<reference evidence="8" key="2">
    <citation type="submission" date="2025-08" db="UniProtKB">
        <authorList>
            <consortium name="Ensembl"/>
        </authorList>
    </citation>
    <scope>IDENTIFICATION</scope>
    <source>
        <strain evidence="8">Hd-rR</strain>
    </source>
</reference>
<dbReference type="Pfam" id="PF00053">
    <property type="entry name" value="EGF_laminin"/>
    <property type="match status" value="3"/>
</dbReference>
<evidence type="ECO:0000256" key="4">
    <source>
        <dbReference type="ARBA" id="ARBA00023157"/>
    </source>
</evidence>
<reference evidence="8" key="3">
    <citation type="submission" date="2025-09" db="UniProtKB">
        <authorList>
            <consortium name="Ensembl"/>
        </authorList>
    </citation>
    <scope>IDENTIFICATION</scope>
    <source>
        <strain evidence="8">Hd-rR</strain>
    </source>
</reference>
<evidence type="ECO:0000313" key="9">
    <source>
        <dbReference type="Proteomes" id="UP000001038"/>
    </source>
</evidence>
<feature type="disulfide bond" evidence="5">
    <location>
        <begin position="333"/>
        <end position="342"/>
    </location>
</feature>
<organism evidence="8 9">
    <name type="scientific">Oryzias latipes</name>
    <name type="common">Japanese rice fish</name>
    <name type="synonym">Japanese killifish</name>
    <dbReference type="NCBI Taxonomy" id="8090"/>
    <lineage>
        <taxon>Eukaryota</taxon>
        <taxon>Metazoa</taxon>
        <taxon>Chordata</taxon>
        <taxon>Craniata</taxon>
        <taxon>Vertebrata</taxon>
        <taxon>Euteleostomi</taxon>
        <taxon>Actinopterygii</taxon>
        <taxon>Neopterygii</taxon>
        <taxon>Teleostei</taxon>
        <taxon>Neoteleostei</taxon>
        <taxon>Acanthomorphata</taxon>
        <taxon>Ovalentaria</taxon>
        <taxon>Atherinomorphae</taxon>
        <taxon>Beloniformes</taxon>
        <taxon>Adrianichthyidae</taxon>
        <taxon>Oryziinae</taxon>
        <taxon>Oryzias</taxon>
    </lineage>
</organism>
<dbReference type="PROSITE" id="PS50026">
    <property type="entry name" value="EGF_3"/>
    <property type="match status" value="1"/>
</dbReference>
<dbReference type="Bgee" id="ENSORLG00000008065">
    <property type="expression patterns" value="Expressed in heart and 3 other cell types or tissues"/>
</dbReference>
<evidence type="ECO:0000256" key="6">
    <source>
        <dbReference type="SAM" id="MobiDB-lite"/>
    </source>
</evidence>
<evidence type="ECO:0000259" key="7">
    <source>
        <dbReference type="PROSITE" id="PS50026"/>
    </source>
</evidence>
<dbReference type="Gene3D" id="2.170.300.10">
    <property type="entry name" value="Tie2 ligand-binding domain superfamily"/>
    <property type="match status" value="3"/>
</dbReference>
<reference evidence="8 9" key="1">
    <citation type="journal article" date="2007" name="Nature">
        <title>The medaka draft genome and insights into vertebrate genome evolution.</title>
        <authorList>
            <person name="Kasahara M."/>
            <person name="Naruse K."/>
            <person name="Sasaki S."/>
            <person name="Nakatani Y."/>
            <person name="Qu W."/>
            <person name="Ahsan B."/>
            <person name="Yamada T."/>
            <person name="Nagayasu Y."/>
            <person name="Doi K."/>
            <person name="Kasai Y."/>
            <person name="Jindo T."/>
            <person name="Kobayashi D."/>
            <person name="Shimada A."/>
            <person name="Toyoda A."/>
            <person name="Kuroki Y."/>
            <person name="Fujiyama A."/>
            <person name="Sasaki T."/>
            <person name="Shimizu A."/>
            <person name="Asakawa S."/>
            <person name="Shimizu N."/>
            <person name="Hashimoto S."/>
            <person name="Yang J."/>
            <person name="Lee Y."/>
            <person name="Matsushima K."/>
            <person name="Sugano S."/>
            <person name="Sakaizumi M."/>
            <person name="Narita T."/>
            <person name="Ohishi K."/>
            <person name="Haga S."/>
            <person name="Ohta F."/>
            <person name="Nomoto H."/>
            <person name="Nogata K."/>
            <person name="Morishita T."/>
            <person name="Endo T."/>
            <person name="Shin-I T."/>
            <person name="Takeda H."/>
            <person name="Morishita S."/>
            <person name="Kohara Y."/>
        </authorList>
    </citation>
    <scope>NUCLEOTIDE SEQUENCE [LARGE SCALE GENOMIC DNA]</scope>
    <source>
        <strain evidence="8 9">Hd-rR</strain>
    </source>
</reference>
<keyword evidence="1 5" id="KW-0245">EGF-like domain</keyword>
<dbReference type="GeneTree" id="ENSGT00950000183101"/>
<comment type="caution">
    <text evidence="5">Lacks conserved residue(s) required for the propagation of feature annotation.</text>
</comment>
<keyword evidence="3" id="KW-0677">Repeat</keyword>
<protein>
    <submittedName>
        <fullName evidence="8">Scavenger receptor class F member 1</fullName>
    </submittedName>
</protein>
<dbReference type="PRINTS" id="PR00011">
    <property type="entry name" value="EGFLAMININ"/>
</dbReference>
<gene>
    <name evidence="8" type="primary">SCARF1</name>
    <name evidence="8" type="synonym">scarf1</name>
</gene>
<dbReference type="InterPro" id="IPR000742">
    <property type="entry name" value="EGF"/>
</dbReference>
<feature type="region of interest" description="Disordered" evidence="6">
    <location>
        <begin position="597"/>
        <end position="673"/>
    </location>
</feature>
<dbReference type="SMART" id="SM00180">
    <property type="entry name" value="EGF_Lam"/>
    <property type="match status" value="3"/>
</dbReference>